<accession>A0A0S2FBI1</accession>
<evidence type="ECO:0008006" key="3">
    <source>
        <dbReference type="Google" id="ProtNLM"/>
    </source>
</evidence>
<evidence type="ECO:0000313" key="2">
    <source>
        <dbReference type="Proteomes" id="UP000060787"/>
    </source>
</evidence>
<name>A0A0S2FBI1_LYSAN</name>
<dbReference type="Proteomes" id="UP000060787">
    <property type="component" value="Chromosome"/>
</dbReference>
<sequence length="111" mass="12389">MTQLADRVHTDPAEIRRLSLLIERLPDEGLVDIVLVDGSRQVGVVATRPSLQTFLDAQGNEGANAVLRLEDIRGGDRVAYLWLDEILKVCPLQSDEREFVRPSARRKPTGN</sequence>
<evidence type="ECO:0000313" key="1">
    <source>
        <dbReference type="EMBL" id="ALN80868.1"/>
    </source>
</evidence>
<dbReference type="KEGG" id="lab:LA76x_2738"/>
<dbReference type="OrthoDB" id="5958099at2"/>
<organism evidence="1 2">
    <name type="scientific">Lysobacter antibioticus</name>
    <dbReference type="NCBI Taxonomy" id="84531"/>
    <lineage>
        <taxon>Bacteria</taxon>
        <taxon>Pseudomonadati</taxon>
        <taxon>Pseudomonadota</taxon>
        <taxon>Gammaproteobacteria</taxon>
        <taxon>Lysobacterales</taxon>
        <taxon>Lysobacteraceae</taxon>
        <taxon>Lysobacter</taxon>
    </lineage>
</organism>
<gene>
    <name evidence="1" type="ORF">LA76x_2738</name>
</gene>
<protein>
    <recommendedName>
        <fullName evidence="3">DUF3247 family protein</fullName>
    </recommendedName>
</protein>
<dbReference type="AlphaFoldDB" id="A0A0S2FBI1"/>
<reference evidence="1 2" key="1">
    <citation type="journal article" date="2015" name="BMC Genomics">
        <title>Comparative genomics and metabolic profiling of the genus Lysobacter.</title>
        <authorList>
            <person name="de Bruijn I."/>
            <person name="Cheng X."/>
            <person name="de Jager V."/>
            <person name="Exposito R.G."/>
            <person name="Watrous J."/>
            <person name="Patel N."/>
            <person name="Postma J."/>
            <person name="Dorrestein P.C."/>
            <person name="Kobayashi D."/>
            <person name="Raaijmakers J.M."/>
        </authorList>
    </citation>
    <scope>NUCLEOTIDE SEQUENCE [LARGE SCALE GENOMIC DNA]</scope>
    <source>
        <strain evidence="1 2">76</strain>
    </source>
</reference>
<proteinExistence type="predicted"/>
<dbReference type="PATRIC" id="fig|84531.8.peg.2750"/>
<dbReference type="Pfam" id="PF11607">
    <property type="entry name" value="DUF3247"/>
    <property type="match status" value="1"/>
</dbReference>
<dbReference type="RefSeq" id="WP_057918070.1">
    <property type="nucleotide sequence ID" value="NZ_CP011129.1"/>
</dbReference>
<keyword evidence="2" id="KW-1185">Reference proteome</keyword>
<dbReference type="STRING" id="84531.LA76x_2738"/>
<dbReference type="InterPro" id="IPR021649">
    <property type="entry name" value="DUF3247"/>
</dbReference>
<dbReference type="EMBL" id="CP011129">
    <property type="protein sequence ID" value="ALN80868.1"/>
    <property type="molecule type" value="Genomic_DNA"/>
</dbReference>
<dbReference type="Gene3D" id="2.30.30.720">
    <property type="entry name" value="Protein of unknown function (DUF3247)"/>
    <property type="match status" value="1"/>
</dbReference>